<sequence length="42" mass="4889">MYIFHYQTCLTFEADPNLDDEFIKQTDVVMGDAQPLASQHQQ</sequence>
<keyword evidence="2" id="KW-1185">Reference proteome</keyword>
<gene>
    <name evidence="1" type="ORF">JCM19239_3445</name>
</gene>
<name>A0ABQ0JGU1_9VIBR</name>
<dbReference type="Proteomes" id="UP000029223">
    <property type="component" value="Unassembled WGS sequence"/>
</dbReference>
<proteinExistence type="predicted"/>
<protein>
    <submittedName>
        <fullName evidence="1">Uncharacterized protein</fullName>
    </submittedName>
</protein>
<evidence type="ECO:0000313" key="1">
    <source>
        <dbReference type="EMBL" id="GAL27988.1"/>
    </source>
</evidence>
<reference evidence="2" key="1">
    <citation type="submission" date="2014-09" db="EMBL/GenBank/DDBJ databases">
        <title>Vibrio variabilis JCM 19239. (C206) whole genome shotgun sequence.</title>
        <authorList>
            <person name="Sawabe T."/>
            <person name="Meirelles P."/>
            <person name="Nakanishi M."/>
            <person name="Sayaka M."/>
            <person name="Hattori M."/>
            <person name="Ohkuma M."/>
        </authorList>
    </citation>
    <scope>NUCLEOTIDE SEQUENCE [LARGE SCALE GENOMIC DNA]</scope>
    <source>
        <strain evidence="2">JCM 19239</strain>
    </source>
</reference>
<comment type="caution">
    <text evidence="1">The sequence shown here is derived from an EMBL/GenBank/DDBJ whole genome shotgun (WGS) entry which is preliminary data.</text>
</comment>
<organism evidence="1 2">
    <name type="scientific">Vibrio variabilis</name>
    <dbReference type="NCBI Taxonomy" id="990271"/>
    <lineage>
        <taxon>Bacteria</taxon>
        <taxon>Pseudomonadati</taxon>
        <taxon>Pseudomonadota</taxon>
        <taxon>Gammaproteobacteria</taxon>
        <taxon>Vibrionales</taxon>
        <taxon>Vibrionaceae</taxon>
        <taxon>Vibrio</taxon>
    </lineage>
</organism>
<evidence type="ECO:0000313" key="2">
    <source>
        <dbReference type="Proteomes" id="UP000029223"/>
    </source>
</evidence>
<dbReference type="EMBL" id="BBMS01000036">
    <property type="protein sequence ID" value="GAL27988.1"/>
    <property type="molecule type" value="Genomic_DNA"/>
</dbReference>
<reference evidence="2" key="2">
    <citation type="submission" date="2014-09" db="EMBL/GenBank/DDBJ databases">
        <authorList>
            <consortium name="NBRP consortium"/>
            <person name="Sawabe T."/>
            <person name="Meirelles P."/>
            <person name="Nakanishi M."/>
            <person name="Sayaka M."/>
            <person name="Hattori M."/>
            <person name="Ohkuma M."/>
        </authorList>
    </citation>
    <scope>NUCLEOTIDE SEQUENCE [LARGE SCALE GENOMIC DNA]</scope>
    <source>
        <strain evidence="2">JCM 19239</strain>
    </source>
</reference>
<accession>A0ABQ0JGU1</accession>